<dbReference type="RefSeq" id="XP_006822124.1">
    <property type="nucleotide sequence ID" value="XM_006822061.1"/>
</dbReference>
<dbReference type="InterPro" id="IPR005225">
    <property type="entry name" value="Small_GTP-bd"/>
</dbReference>
<dbReference type="PROSITE" id="PS51419">
    <property type="entry name" value="RAB"/>
    <property type="match status" value="1"/>
</dbReference>
<keyword evidence="4" id="KW-0132">Cell division</keyword>
<keyword evidence="4" id="KW-0131">Cell cycle</keyword>
<dbReference type="GO" id="GO:0051301">
    <property type="term" value="P:cell division"/>
    <property type="evidence" value="ECO:0007669"/>
    <property type="project" value="UniProtKB-KW"/>
</dbReference>
<evidence type="ECO:0000313" key="4">
    <source>
        <dbReference type="RefSeq" id="XP_006822124.1"/>
    </source>
</evidence>
<dbReference type="InterPro" id="IPR027417">
    <property type="entry name" value="P-loop_NTPase"/>
</dbReference>
<dbReference type="SUPFAM" id="SSF52540">
    <property type="entry name" value="P-loop containing nucleoside triphosphate hydrolases"/>
    <property type="match status" value="1"/>
</dbReference>
<dbReference type="SMART" id="SM00173">
    <property type="entry name" value="RAS"/>
    <property type="match status" value="1"/>
</dbReference>
<keyword evidence="3" id="KW-1185">Reference proteome</keyword>
<accession>A0ABM0MQ33</accession>
<gene>
    <name evidence="4" type="primary">LOC100374188</name>
</gene>
<dbReference type="NCBIfam" id="TIGR00231">
    <property type="entry name" value="small_GTP"/>
    <property type="match status" value="1"/>
</dbReference>
<reference evidence="4" key="1">
    <citation type="submission" date="2025-08" db="UniProtKB">
        <authorList>
            <consortium name="RefSeq"/>
        </authorList>
    </citation>
    <scope>IDENTIFICATION</scope>
    <source>
        <tissue evidence="4">Testes</tissue>
    </source>
</reference>
<sequence length="264" mass="29534">MYSVKCVVVGDPAAEKTLLLHSFTALIEGKEWPPKYIPTLFEYHAVKMEVDGVTYSLTLWDTTGEEEFGRLRPISYSGADVFLVCFSVSSTRSLQIAKDIWIPEIKKCSPHTPFVLVGTQLETLESESDNKHTQSESPIAKKTGAVGYFECSANGRRGVKAVFTAAVHAAVHAPVWESGGPNRFRQVTRTLGSFLTESYTALRHVDFNLRGICGLLRDMGMTKYMDLNHSRRQGRHQRVSIVSTSSVDSETPLFRNTHHDKYES</sequence>
<protein>
    <submittedName>
        <fullName evidence="4">Cell division control protein 42 homolog</fullName>
    </submittedName>
</protein>
<dbReference type="PANTHER" id="PTHR24072">
    <property type="entry name" value="RHO FAMILY GTPASE"/>
    <property type="match status" value="1"/>
</dbReference>
<dbReference type="SMART" id="SM00175">
    <property type="entry name" value="RAB"/>
    <property type="match status" value="1"/>
</dbReference>
<dbReference type="InterPro" id="IPR003578">
    <property type="entry name" value="Small_GTPase_Rho"/>
</dbReference>
<evidence type="ECO:0000256" key="2">
    <source>
        <dbReference type="ARBA" id="ARBA00023134"/>
    </source>
</evidence>
<keyword evidence="2" id="KW-0342">GTP-binding</keyword>
<dbReference type="PRINTS" id="PR00449">
    <property type="entry name" value="RASTRNSFRMNG"/>
</dbReference>
<evidence type="ECO:0000313" key="3">
    <source>
        <dbReference type="Proteomes" id="UP000694865"/>
    </source>
</evidence>
<evidence type="ECO:0000256" key="1">
    <source>
        <dbReference type="ARBA" id="ARBA00022741"/>
    </source>
</evidence>
<organism evidence="3 4">
    <name type="scientific">Saccoglossus kowalevskii</name>
    <name type="common">Acorn worm</name>
    <dbReference type="NCBI Taxonomy" id="10224"/>
    <lineage>
        <taxon>Eukaryota</taxon>
        <taxon>Metazoa</taxon>
        <taxon>Hemichordata</taxon>
        <taxon>Enteropneusta</taxon>
        <taxon>Harrimaniidae</taxon>
        <taxon>Saccoglossus</taxon>
    </lineage>
</organism>
<dbReference type="PROSITE" id="PS51420">
    <property type="entry name" value="RHO"/>
    <property type="match status" value="1"/>
</dbReference>
<dbReference type="PROSITE" id="PS51421">
    <property type="entry name" value="RAS"/>
    <property type="match status" value="1"/>
</dbReference>
<dbReference type="Gene3D" id="3.40.50.300">
    <property type="entry name" value="P-loop containing nucleotide triphosphate hydrolases"/>
    <property type="match status" value="1"/>
</dbReference>
<dbReference type="Proteomes" id="UP000694865">
    <property type="component" value="Unplaced"/>
</dbReference>
<proteinExistence type="predicted"/>
<dbReference type="InterPro" id="IPR001806">
    <property type="entry name" value="Small_GTPase"/>
</dbReference>
<dbReference type="CDD" id="cd00157">
    <property type="entry name" value="Rho"/>
    <property type="match status" value="1"/>
</dbReference>
<dbReference type="SMART" id="SM00174">
    <property type="entry name" value="RHO"/>
    <property type="match status" value="1"/>
</dbReference>
<dbReference type="GeneID" id="100374188"/>
<keyword evidence="1" id="KW-0547">Nucleotide-binding</keyword>
<dbReference type="Pfam" id="PF00071">
    <property type="entry name" value="Ras"/>
    <property type="match status" value="1"/>
</dbReference>
<name>A0ABM0MQ33_SACKO</name>